<dbReference type="Proteomes" id="UP000321085">
    <property type="component" value="Unassembled WGS sequence"/>
</dbReference>
<dbReference type="GO" id="GO:0051903">
    <property type="term" value="F:S-(hydroxymethyl)glutathione dehydrogenase [NAD(P)+] activity"/>
    <property type="evidence" value="ECO:0007669"/>
    <property type="project" value="TreeGrafter"/>
</dbReference>
<sequence length="369" mass="38923">MRMKAAVLHAYNEDMVIQDVAIADPKDREVLVRIAATGVCHSDLSASKGKSRAKLPLILGHEASGVVERVGSAVSKVRVGDRVILSWAPNCGQCFYCQKRFPTLCDVYGFAAGRGGLWDGTSRLEAQSGSIHHYSCVSSFAEYAVVPETGCLPIGEDVPFEVAALVGCAVTTGFGAVVNDARVEPGDTVGVIGVGGVGINAIQAAALSGAEMIVAIDINGDKEGVARSFGATHFLNPNTCDVTDAIKSLNRGRGADSVIECTGRPTAISAAYDCIRPGGIVVSVGIAGREEMVALPASTLPNTQKRVAGSNYGGGIPERDFDRILGLYRAGKFDIDRQIGKRIALEQINDAFRWLEQGVLARTLVCFDH</sequence>
<evidence type="ECO:0000256" key="3">
    <source>
        <dbReference type="ARBA" id="ARBA00022833"/>
    </source>
</evidence>
<evidence type="ECO:0000313" key="9">
    <source>
        <dbReference type="Proteomes" id="UP000321085"/>
    </source>
</evidence>
<keyword evidence="2 6" id="KW-0479">Metal-binding</keyword>
<dbReference type="SMART" id="SM00829">
    <property type="entry name" value="PKS_ER"/>
    <property type="match status" value="1"/>
</dbReference>
<dbReference type="InterPro" id="IPR002328">
    <property type="entry name" value="ADH_Zn_CS"/>
</dbReference>
<keyword evidence="3 6" id="KW-0862">Zinc</keyword>
<protein>
    <submittedName>
        <fullName evidence="8">Alcohol dehydrogenase</fullName>
    </submittedName>
</protein>
<accession>A0A512BSV6</accession>
<evidence type="ECO:0000256" key="1">
    <source>
        <dbReference type="ARBA" id="ARBA00001947"/>
    </source>
</evidence>
<dbReference type="EMBL" id="BJYU01000035">
    <property type="protein sequence ID" value="GEO15073.1"/>
    <property type="molecule type" value="Genomic_DNA"/>
</dbReference>
<keyword evidence="9" id="KW-1185">Reference proteome</keyword>
<dbReference type="PROSITE" id="PS00059">
    <property type="entry name" value="ADH_ZINC"/>
    <property type="match status" value="1"/>
</dbReference>
<reference evidence="8 9" key="1">
    <citation type="submission" date="2019-07" db="EMBL/GenBank/DDBJ databases">
        <title>Whole genome shotgun sequence of Microvirga aerophila NBRC 106136.</title>
        <authorList>
            <person name="Hosoyama A."/>
            <person name="Uohara A."/>
            <person name="Ohji S."/>
            <person name="Ichikawa N."/>
        </authorList>
    </citation>
    <scope>NUCLEOTIDE SEQUENCE [LARGE SCALE GENOMIC DNA]</scope>
    <source>
        <strain evidence="8 9">NBRC 106136</strain>
    </source>
</reference>
<evidence type="ECO:0000313" key="8">
    <source>
        <dbReference type="EMBL" id="GEO15073.1"/>
    </source>
</evidence>
<dbReference type="FunFam" id="3.40.50.720:FF:000003">
    <property type="entry name" value="S-(hydroxymethyl)glutathione dehydrogenase"/>
    <property type="match status" value="1"/>
</dbReference>
<evidence type="ECO:0000256" key="2">
    <source>
        <dbReference type="ARBA" id="ARBA00022723"/>
    </source>
</evidence>
<dbReference type="AlphaFoldDB" id="A0A512BSV6"/>
<dbReference type="PANTHER" id="PTHR43880:SF12">
    <property type="entry name" value="ALCOHOL DEHYDROGENASE CLASS-3"/>
    <property type="match status" value="1"/>
</dbReference>
<dbReference type="Gene3D" id="3.40.50.720">
    <property type="entry name" value="NAD(P)-binding Rossmann-like Domain"/>
    <property type="match status" value="1"/>
</dbReference>
<dbReference type="Gene3D" id="3.90.180.10">
    <property type="entry name" value="Medium-chain alcohol dehydrogenases, catalytic domain"/>
    <property type="match status" value="1"/>
</dbReference>
<keyword evidence="5" id="KW-0520">NAD</keyword>
<name>A0A512BSV6_9HYPH</name>
<comment type="similarity">
    <text evidence="6">Belongs to the zinc-containing alcohol dehydrogenase family.</text>
</comment>
<dbReference type="GO" id="GO:0005829">
    <property type="term" value="C:cytosol"/>
    <property type="evidence" value="ECO:0007669"/>
    <property type="project" value="TreeGrafter"/>
</dbReference>
<evidence type="ECO:0000256" key="6">
    <source>
        <dbReference type="RuleBase" id="RU361277"/>
    </source>
</evidence>
<dbReference type="Pfam" id="PF00107">
    <property type="entry name" value="ADH_zinc_N"/>
    <property type="match status" value="1"/>
</dbReference>
<proteinExistence type="inferred from homology"/>
<gene>
    <name evidence="8" type="ORF">MAE02_27690</name>
</gene>
<dbReference type="InterPro" id="IPR036291">
    <property type="entry name" value="NAD(P)-bd_dom_sf"/>
</dbReference>
<keyword evidence="4" id="KW-0560">Oxidoreductase</keyword>
<dbReference type="SUPFAM" id="SSF50129">
    <property type="entry name" value="GroES-like"/>
    <property type="match status" value="1"/>
</dbReference>
<comment type="caution">
    <text evidence="8">The sequence shown here is derived from an EMBL/GenBank/DDBJ whole genome shotgun (WGS) entry which is preliminary data.</text>
</comment>
<dbReference type="CDD" id="cd08279">
    <property type="entry name" value="Zn_ADH_class_III"/>
    <property type="match status" value="1"/>
</dbReference>
<dbReference type="InterPro" id="IPR011032">
    <property type="entry name" value="GroES-like_sf"/>
</dbReference>
<evidence type="ECO:0000259" key="7">
    <source>
        <dbReference type="SMART" id="SM00829"/>
    </source>
</evidence>
<evidence type="ECO:0000256" key="5">
    <source>
        <dbReference type="ARBA" id="ARBA00023027"/>
    </source>
</evidence>
<dbReference type="InterPro" id="IPR013149">
    <property type="entry name" value="ADH-like_C"/>
</dbReference>
<dbReference type="GO" id="GO:0046294">
    <property type="term" value="P:formaldehyde catabolic process"/>
    <property type="evidence" value="ECO:0007669"/>
    <property type="project" value="TreeGrafter"/>
</dbReference>
<dbReference type="InterPro" id="IPR013154">
    <property type="entry name" value="ADH-like_N"/>
</dbReference>
<dbReference type="GO" id="GO:0008270">
    <property type="term" value="F:zinc ion binding"/>
    <property type="evidence" value="ECO:0007669"/>
    <property type="project" value="InterPro"/>
</dbReference>
<dbReference type="SUPFAM" id="SSF51735">
    <property type="entry name" value="NAD(P)-binding Rossmann-fold domains"/>
    <property type="match status" value="1"/>
</dbReference>
<dbReference type="PANTHER" id="PTHR43880">
    <property type="entry name" value="ALCOHOL DEHYDROGENASE"/>
    <property type="match status" value="1"/>
</dbReference>
<dbReference type="Pfam" id="PF08240">
    <property type="entry name" value="ADH_N"/>
    <property type="match status" value="1"/>
</dbReference>
<evidence type="ECO:0000256" key="4">
    <source>
        <dbReference type="ARBA" id="ARBA00023002"/>
    </source>
</evidence>
<feature type="domain" description="Enoyl reductase (ER)" evidence="7">
    <location>
        <begin position="10"/>
        <end position="360"/>
    </location>
</feature>
<dbReference type="InterPro" id="IPR020843">
    <property type="entry name" value="ER"/>
</dbReference>
<organism evidence="8 9">
    <name type="scientific">Microvirga aerophila</name>
    <dbReference type="NCBI Taxonomy" id="670291"/>
    <lineage>
        <taxon>Bacteria</taxon>
        <taxon>Pseudomonadati</taxon>
        <taxon>Pseudomonadota</taxon>
        <taxon>Alphaproteobacteria</taxon>
        <taxon>Hyphomicrobiales</taxon>
        <taxon>Methylobacteriaceae</taxon>
        <taxon>Microvirga</taxon>
    </lineage>
</organism>
<comment type="cofactor">
    <cofactor evidence="1 6">
        <name>Zn(2+)</name>
        <dbReference type="ChEBI" id="CHEBI:29105"/>
    </cofactor>
</comment>